<proteinExistence type="predicted"/>
<reference evidence="3" key="1">
    <citation type="journal article" date="2019" name="Int. J. Syst. Evol. Microbiol.">
        <title>The Global Catalogue of Microorganisms (GCM) 10K type strain sequencing project: providing services to taxonomists for standard genome sequencing and annotation.</title>
        <authorList>
            <consortium name="The Broad Institute Genomics Platform"/>
            <consortium name="The Broad Institute Genome Sequencing Center for Infectious Disease"/>
            <person name="Wu L."/>
            <person name="Ma J."/>
        </authorList>
    </citation>
    <scope>NUCLEOTIDE SEQUENCE [LARGE SCALE GENOMIC DNA]</scope>
    <source>
        <strain evidence="3">CCUG 53903</strain>
    </source>
</reference>
<sequence length="75" mass="7708">MIFLLLLRRLGPRARLISGVVLVAAGLVVLAASVVVPDLLIHGLTLVVIGALLWTSAVAGARRAQRTGGGEADGR</sequence>
<dbReference type="Proteomes" id="UP001596058">
    <property type="component" value="Unassembled WGS sequence"/>
</dbReference>
<dbReference type="EMBL" id="JBHSPA010000045">
    <property type="protein sequence ID" value="MFC5829429.1"/>
    <property type="molecule type" value="Genomic_DNA"/>
</dbReference>
<comment type="caution">
    <text evidence="2">The sequence shown here is derived from an EMBL/GenBank/DDBJ whole genome shotgun (WGS) entry which is preliminary data.</text>
</comment>
<protein>
    <submittedName>
        <fullName evidence="2">Uncharacterized protein</fullName>
    </submittedName>
</protein>
<evidence type="ECO:0000256" key="1">
    <source>
        <dbReference type="SAM" id="Phobius"/>
    </source>
</evidence>
<feature type="transmembrane region" description="Helical" evidence="1">
    <location>
        <begin position="41"/>
        <end position="61"/>
    </location>
</feature>
<evidence type="ECO:0000313" key="2">
    <source>
        <dbReference type="EMBL" id="MFC5829429.1"/>
    </source>
</evidence>
<gene>
    <name evidence="2" type="ORF">ACFPZ3_36655</name>
</gene>
<name>A0ABW1CUY4_9ACTN</name>
<keyword evidence="3" id="KW-1185">Reference proteome</keyword>
<evidence type="ECO:0000313" key="3">
    <source>
        <dbReference type="Proteomes" id="UP001596058"/>
    </source>
</evidence>
<keyword evidence="1" id="KW-0812">Transmembrane</keyword>
<dbReference type="RefSeq" id="WP_379518913.1">
    <property type="nucleotide sequence ID" value="NZ_JBHSPA010000045.1"/>
</dbReference>
<keyword evidence="1" id="KW-1133">Transmembrane helix</keyword>
<keyword evidence="1" id="KW-0472">Membrane</keyword>
<accession>A0ABW1CUY4</accession>
<organism evidence="2 3">
    <name type="scientific">Nonomuraea insulae</name>
    <dbReference type="NCBI Taxonomy" id="1616787"/>
    <lineage>
        <taxon>Bacteria</taxon>
        <taxon>Bacillati</taxon>
        <taxon>Actinomycetota</taxon>
        <taxon>Actinomycetes</taxon>
        <taxon>Streptosporangiales</taxon>
        <taxon>Streptosporangiaceae</taxon>
        <taxon>Nonomuraea</taxon>
    </lineage>
</organism>